<sequence>MATDAVDEPTTRPLLTLGRVHRLRVQVGYRARPDGPAYQQFLLDVPVPGLVAQGAFDEARALAALEPVVYAGAETPRHYSIHEHRWHTSWGPSPGALEIGLLVTTGTPTAATSEAPLDGVVQAFRDLLELVGRPGPVPASRDAAVQRARTATATAYALDADALSLSTEEHHLATGSWRLRLRTTSGEGYDVVVGLVDGYAGSVRVRHAGRIEVFDSVGSE</sequence>
<organism evidence="1 2">
    <name type="scientific">Nocardioides koreensis</name>
    <dbReference type="NCBI Taxonomy" id="433651"/>
    <lineage>
        <taxon>Bacteria</taxon>
        <taxon>Bacillati</taxon>
        <taxon>Actinomycetota</taxon>
        <taxon>Actinomycetes</taxon>
        <taxon>Propionibacteriales</taxon>
        <taxon>Nocardioidaceae</taxon>
        <taxon>Nocardioides</taxon>
    </lineage>
</organism>
<name>A0ABN2ZAL7_9ACTN</name>
<reference evidence="1 2" key="1">
    <citation type="journal article" date="2019" name="Int. J. Syst. Evol. Microbiol.">
        <title>The Global Catalogue of Microorganisms (GCM) 10K type strain sequencing project: providing services to taxonomists for standard genome sequencing and annotation.</title>
        <authorList>
            <consortium name="The Broad Institute Genomics Platform"/>
            <consortium name="The Broad Institute Genome Sequencing Center for Infectious Disease"/>
            <person name="Wu L."/>
            <person name="Ma J."/>
        </authorList>
    </citation>
    <scope>NUCLEOTIDE SEQUENCE [LARGE SCALE GENOMIC DNA]</scope>
    <source>
        <strain evidence="1 2">JCM 16022</strain>
    </source>
</reference>
<keyword evidence="2" id="KW-1185">Reference proteome</keyword>
<protein>
    <submittedName>
        <fullName evidence="1">Uncharacterized protein</fullName>
    </submittedName>
</protein>
<accession>A0ABN2ZAL7</accession>
<gene>
    <name evidence="1" type="ORF">GCM10009844_08070</name>
</gene>
<comment type="caution">
    <text evidence="1">The sequence shown here is derived from an EMBL/GenBank/DDBJ whole genome shotgun (WGS) entry which is preliminary data.</text>
</comment>
<dbReference type="RefSeq" id="WP_344147988.1">
    <property type="nucleotide sequence ID" value="NZ_BAAAQR010000002.1"/>
</dbReference>
<dbReference type="EMBL" id="BAAAQR010000002">
    <property type="protein sequence ID" value="GAA2139364.1"/>
    <property type="molecule type" value="Genomic_DNA"/>
</dbReference>
<proteinExistence type="predicted"/>
<evidence type="ECO:0000313" key="2">
    <source>
        <dbReference type="Proteomes" id="UP001501771"/>
    </source>
</evidence>
<dbReference type="Proteomes" id="UP001501771">
    <property type="component" value="Unassembled WGS sequence"/>
</dbReference>
<evidence type="ECO:0000313" key="1">
    <source>
        <dbReference type="EMBL" id="GAA2139364.1"/>
    </source>
</evidence>